<evidence type="ECO:0000256" key="1">
    <source>
        <dbReference type="SAM" id="MobiDB-lite"/>
    </source>
</evidence>
<dbReference type="EMBL" id="JADOUF010000001">
    <property type="protein sequence ID" value="MBG6141585.1"/>
    <property type="molecule type" value="Genomic_DNA"/>
</dbReference>
<reference evidence="2" key="1">
    <citation type="submission" date="2020-11" db="EMBL/GenBank/DDBJ databases">
        <title>Sequencing the genomes of 1000 actinobacteria strains.</title>
        <authorList>
            <person name="Klenk H.-P."/>
        </authorList>
    </citation>
    <scope>NUCLEOTIDE SEQUENCE</scope>
    <source>
        <strain evidence="2">DSM 45356</strain>
    </source>
</reference>
<name>A0A8J7KKS4_9ACTN</name>
<evidence type="ECO:0000313" key="2">
    <source>
        <dbReference type="EMBL" id="MBG6141585.1"/>
    </source>
</evidence>
<dbReference type="Proteomes" id="UP000622552">
    <property type="component" value="Unassembled WGS sequence"/>
</dbReference>
<proteinExistence type="predicted"/>
<dbReference type="AlphaFoldDB" id="A0A8J7KKS4"/>
<organism evidence="2 3">
    <name type="scientific">Longispora fulva</name>
    <dbReference type="NCBI Taxonomy" id="619741"/>
    <lineage>
        <taxon>Bacteria</taxon>
        <taxon>Bacillati</taxon>
        <taxon>Actinomycetota</taxon>
        <taxon>Actinomycetes</taxon>
        <taxon>Micromonosporales</taxon>
        <taxon>Micromonosporaceae</taxon>
        <taxon>Longispora</taxon>
    </lineage>
</organism>
<sequence>MQSITHEDQFRFAYRHVLGEVAENPRISGVEIAERLAAVLAHLEAEEEHRTCRCGRAIVMPVGATQWVHDTRDRERGCRAATFTSSGGWDDSNPRSWTAKPAKP</sequence>
<feature type="region of interest" description="Disordered" evidence="1">
    <location>
        <begin position="81"/>
        <end position="104"/>
    </location>
</feature>
<evidence type="ECO:0000313" key="3">
    <source>
        <dbReference type="Proteomes" id="UP000622552"/>
    </source>
</evidence>
<comment type="caution">
    <text evidence="2">The sequence shown here is derived from an EMBL/GenBank/DDBJ whole genome shotgun (WGS) entry which is preliminary data.</text>
</comment>
<protein>
    <submittedName>
        <fullName evidence="2">Uncharacterized protein</fullName>
    </submittedName>
</protein>
<gene>
    <name evidence="2" type="ORF">IW245_007779</name>
</gene>
<dbReference type="RefSeq" id="WP_386778878.1">
    <property type="nucleotide sequence ID" value="NZ_JBHTLE010000006.1"/>
</dbReference>
<keyword evidence="3" id="KW-1185">Reference proteome</keyword>
<accession>A0A8J7KKS4</accession>